<evidence type="ECO:0000259" key="1">
    <source>
        <dbReference type="Pfam" id="PF12697"/>
    </source>
</evidence>
<proteinExistence type="predicted"/>
<dbReference type="SUPFAM" id="SSF53474">
    <property type="entry name" value="alpha/beta-Hydrolases"/>
    <property type="match status" value="1"/>
</dbReference>
<dbReference type="OrthoDB" id="408373at2759"/>
<dbReference type="InterPro" id="IPR052897">
    <property type="entry name" value="Sec-Metab_Biosynth_Hydrolase"/>
</dbReference>
<feature type="domain" description="AB hydrolase-1" evidence="1">
    <location>
        <begin position="6"/>
        <end position="244"/>
    </location>
</feature>
<reference evidence="2 3" key="1">
    <citation type="submission" date="2018-02" db="EMBL/GenBank/DDBJ databases">
        <title>The genomes of Aspergillus section Nigri reveals drivers in fungal speciation.</title>
        <authorList>
            <consortium name="DOE Joint Genome Institute"/>
            <person name="Vesth T.C."/>
            <person name="Nybo J."/>
            <person name="Theobald S."/>
            <person name="Brandl J."/>
            <person name="Frisvad J.C."/>
            <person name="Nielsen K.F."/>
            <person name="Lyhne E.K."/>
            <person name="Kogle M.E."/>
            <person name="Kuo A."/>
            <person name="Riley R."/>
            <person name="Clum A."/>
            <person name="Nolan M."/>
            <person name="Lipzen A."/>
            <person name="Salamov A."/>
            <person name="Henrissat B."/>
            <person name="Wiebenga A."/>
            <person name="De vries R.P."/>
            <person name="Grigoriev I.V."/>
            <person name="Mortensen U.H."/>
            <person name="Andersen M.R."/>
            <person name="Baker S.E."/>
        </authorList>
    </citation>
    <scope>NUCLEOTIDE SEQUENCE [LARGE SCALE GENOMIC DNA]</scope>
    <source>
        <strain evidence="2 3">CBS 114.51</strain>
    </source>
</reference>
<dbReference type="AlphaFoldDB" id="A0A8T8WU29"/>
<accession>A0A8T8WU29</accession>
<evidence type="ECO:0000313" key="3">
    <source>
        <dbReference type="Proteomes" id="UP000249497"/>
    </source>
</evidence>
<dbReference type="InterPro" id="IPR000073">
    <property type="entry name" value="AB_hydrolase_1"/>
</dbReference>
<sequence>MAKPTLIFAPGAWYPPTAFDPVIEKLPGYRCHTVAFPSIQQATAVQDLHSDISAVRSLVQQEADEGHDIIVVSHSWSGLPVNSALDGLGQAEREAAGRSGGVIKLVFLAAFLPEVGQSLLGAFGGQAPEWYIHDCILKCFLQEIANTITVREPVQVLFHDVPDGGSWAQSLRPHAYVTHTTPATSAAYLHIPCSYLLCEEDRAIPLFVQEMMVESARAKGAQFEIEKVKTAHTPWLANPDMVAAYLRRQAGEIA</sequence>
<evidence type="ECO:0000313" key="2">
    <source>
        <dbReference type="EMBL" id="RAH79345.1"/>
    </source>
</evidence>
<gene>
    <name evidence="2" type="ORF">BO86DRAFT_366801</name>
</gene>
<dbReference type="PANTHER" id="PTHR37017:SF11">
    <property type="entry name" value="ESTERASE_LIPASE_THIOESTERASE DOMAIN-CONTAINING PROTEIN"/>
    <property type="match status" value="1"/>
</dbReference>
<dbReference type="GeneID" id="37173809"/>
<dbReference type="Proteomes" id="UP000249497">
    <property type="component" value="Unassembled WGS sequence"/>
</dbReference>
<dbReference type="InterPro" id="IPR029058">
    <property type="entry name" value="AB_hydrolase_fold"/>
</dbReference>
<dbReference type="EMBL" id="KZ824815">
    <property type="protein sequence ID" value="RAH79345.1"/>
    <property type="molecule type" value="Genomic_DNA"/>
</dbReference>
<name>A0A8T8WU29_ASPJA</name>
<protein>
    <submittedName>
        <fullName evidence="2">Alpha/beta-hydrolase</fullName>
    </submittedName>
</protein>
<organism evidence="2 3">
    <name type="scientific">Aspergillus japonicus CBS 114.51</name>
    <dbReference type="NCBI Taxonomy" id="1448312"/>
    <lineage>
        <taxon>Eukaryota</taxon>
        <taxon>Fungi</taxon>
        <taxon>Dikarya</taxon>
        <taxon>Ascomycota</taxon>
        <taxon>Pezizomycotina</taxon>
        <taxon>Eurotiomycetes</taxon>
        <taxon>Eurotiomycetidae</taxon>
        <taxon>Eurotiales</taxon>
        <taxon>Aspergillaceae</taxon>
        <taxon>Aspergillus</taxon>
        <taxon>Aspergillus subgen. Circumdati</taxon>
    </lineage>
</organism>
<dbReference type="RefSeq" id="XP_025525239.1">
    <property type="nucleotide sequence ID" value="XM_025670117.1"/>
</dbReference>
<dbReference type="Gene3D" id="3.40.50.1820">
    <property type="entry name" value="alpha/beta hydrolase"/>
    <property type="match status" value="1"/>
</dbReference>
<keyword evidence="3" id="KW-1185">Reference proteome</keyword>
<dbReference type="Pfam" id="PF12697">
    <property type="entry name" value="Abhydrolase_6"/>
    <property type="match status" value="1"/>
</dbReference>
<dbReference type="PANTHER" id="PTHR37017">
    <property type="entry name" value="AB HYDROLASE-1 DOMAIN-CONTAINING PROTEIN-RELATED"/>
    <property type="match status" value="1"/>
</dbReference>